<evidence type="ECO:0000259" key="2">
    <source>
        <dbReference type="Pfam" id="PF09994"/>
    </source>
</evidence>
<evidence type="ECO:0000313" key="4">
    <source>
        <dbReference type="Proteomes" id="UP000800041"/>
    </source>
</evidence>
<feature type="region of interest" description="Disordered" evidence="1">
    <location>
        <begin position="480"/>
        <end position="527"/>
    </location>
</feature>
<name>A0A6G1GSD5_9PEZI</name>
<evidence type="ECO:0000256" key="1">
    <source>
        <dbReference type="SAM" id="MobiDB-lite"/>
    </source>
</evidence>
<dbReference type="InterPro" id="IPR018712">
    <property type="entry name" value="Tle1-like_cat"/>
</dbReference>
<organism evidence="3 4">
    <name type="scientific">Aulographum hederae CBS 113979</name>
    <dbReference type="NCBI Taxonomy" id="1176131"/>
    <lineage>
        <taxon>Eukaryota</taxon>
        <taxon>Fungi</taxon>
        <taxon>Dikarya</taxon>
        <taxon>Ascomycota</taxon>
        <taxon>Pezizomycotina</taxon>
        <taxon>Dothideomycetes</taxon>
        <taxon>Pleosporomycetidae</taxon>
        <taxon>Aulographales</taxon>
        <taxon>Aulographaceae</taxon>
    </lineage>
</organism>
<accession>A0A6G1GSD5</accession>
<dbReference type="EMBL" id="ML977173">
    <property type="protein sequence ID" value="KAF1983722.1"/>
    <property type="molecule type" value="Genomic_DNA"/>
</dbReference>
<evidence type="ECO:0000313" key="3">
    <source>
        <dbReference type="EMBL" id="KAF1983722.1"/>
    </source>
</evidence>
<gene>
    <name evidence="3" type="ORF">K402DRAFT_337901</name>
</gene>
<feature type="compositionally biased region" description="Gly residues" evidence="1">
    <location>
        <begin position="513"/>
        <end position="527"/>
    </location>
</feature>
<dbReference type="AlphaFoldDB" id="A0A6G1GSD5"/>
<dbReference type="OrthoDB" id="3057168at2759"/>
<dbReference type="PANTHER" id="PTHR33840:SF1">
    <property type="entry name" value="TLE1 PHOSPHOLIPASE DOMAIN-CONTAINING PROTEIN"/>
    <property type="match status" value="1"/>
</dbReference>
<dbReference type="Gene3D" id="3.40.50.1820">
    <property type="entry name" value="alpha/beta hydrolase"/>
    <property type="match status" value="1"/>
</dbReference>
<dbReference type="InterPro" id="IPR029058">
    <property type="entry name" value="AB_hydrolase_fold"/>
</dbReference>
<sequence length="527" mass="58401">MGDNTDTQLAPLPAGLTTQGRPRSRGRRDVYKRIIVACDGTWLNSDNGMTNGDVAVPSNVTRMLRAIKTESSDGIQQIGYYHEGIGTSGGIVEKVVGGLTGEGLASDVREAYSFIANNYQPGDEIFLLGFSRGAYTARSVAGLIGEVGLLTKRGLQSLVEVYRDVRHRRDAHYRPKNPNIPFPNKPSASNPAYREELERRGLSTLGIHVKAIGVWDTVGSLGAPRISILTKLGIQPAESSEMSFYDTKLSNCVENAFQALALDERRTSFAPAVWEKPPGNRTVLRQVWFPGVHSNVGGGYDDQQLANITLAWMVAQLEPFLDISMSYVMLQDEENAQFYRGKRRKIRPWSFGKICNSLTGVYALGGGTTRTPGCYYAVDPESGRFTDRPLADTHEYVHPSVRTRFKLRGPGTDDEGRYDPEALDDWKLVVEYPPPEHPDGGSVKPKVYWRARFRDENVSTRVLPESPLWGIERDLLAQDPGMEEAVRNPEPTGMRRRRRRGEEEEFAGEENGYNGGGGGRRSVYGPG</sequence>
<proteinExistence type="predicted"/>
<dbReference type="Proteomes" id="UP000800041">
    <property type="component" value="Unassembled WGS sequence"/>
</dbReference>
<dbReference type="SUPFAM" id="SSF53474">
    <property type="entry name" value="alpha/beta-Hydrolases"/>
    <property type="match status" value="1"/>
</dbReference>
<feature type="domain" description="T6SS Phospholipase effector Tle1-like catalytic" evidence="2">
    <location>
        <begin position="32"/>
        <end position="316"/>
    </location>
</feature>
<dbReference type="PANTHER" id="PTHR33840">
    <property type="match status" value="1"/>
</dbReference>
<reference evidence="3" key="1">
    <citation type="journal article" date="2020" name="Stud. Mycol.">
        <title>101 Dothideomycetes genomes: a test case for predicting lifestyles and emergence of pathogens.</title>
        <authorList>
            <person name="Haridas S."/>
            <person name="Albert R."/>
            <person name="Binder M."/>
            <person name="Bloem J."/>
            <person name="Labutti K."/>
            <person name="Salamov A."/>
            <person name="Andreopoulos B."/>
            <person name="Baker S."/>
            <person name="Barry K."/>
            <person name="Bills G."/>
            <person name="Bluhm B."/>
            <person name="Cannon C."/>
            <person name="Castanera R."/>
            <person name="Culley D."/>
            <person name="Daum C."/>
            <person name="Ezra D."/>
            <person name="Gonzalez J."/>
            <person name="Henrissat B."/>
            <person name="Kuo A."/>
            <person name="Liang C."/>
            <person name="Lipzen A."/>
            <person name="Lutzoni F."/>
            <person name="Magnuson J."/>
            <person name="Mondo S."/>
            <person name="Nolan M."/>
            <person name="Ohm R."/>
            <person name="Pangilinan J."/>
            <person name="Park H.-J."/>
            <person name="Ramirez L."/>
            <person name="Alfaro M."/>
            <person name="Sun H."/>
            <person name="Tritt A."/>
            <person name="Yoshinaga Y."/>
            <person name="Zwiers L.-H."/>
            <person name="Turgeon B."/>
            <person name="Goodwin S."/>
            <person name="Spatafora J."/>
            <person name="Crous P."/>
            <person name="Grigoriev I."/>
        </authorList>
    </citation>
    <scope>NUCLEOTIDE SEQUENCE</scope>
    <source>
        <strain evidence="3">CBS 113979</strain>
    </source>
</reference>
<protein>
    <recommendedName>
        <fullName evidence="2">T6SS Phospholipase effector Tle1-like catalytic domain-containing protein</fullName>
    </recommendedName>
</protein>
<feature type="region of interest" description="Disordered" evidence="1">
    <location>
        <begin position="1"/>
        <end position="25"/>
    </location>
</feature>
<keyword evidence="4" id="KW-1185">Reference proteome</keyword>
<dbReference type="Pfam" id="PF09994">
    <property type="entry name" value="T6SS_Tle1-like_cat"/>
    <property type="match status" value="1"/>
</dbReference>